<evidence type="ECO:0008006" key="3">
    <source>
        <dbReference type="Google" id="ProtNLM"/>
    </source>
</evidence>
<evidence type="ECO:0000313" key="2">
    <source>
        <dbReference type="Proteomes" id="UP000694460"/>
    </source>
</evidence>
<comment type="caution">
    <text evidence="1">The sequence shown here is derived from an EMBL/GenBank/DDBJ whole genome shotgun (WGS) entry which is preliminary data.</text>
</comment>
<organism evidence="1 2">
    <name type="scientific">Mycolicibacterium lutetiense</name>
    <dbReference type="NCBI Taxonomy" id="1641992"/>
    <lineage>
        <taxon>Bacteria</taxon>
        <taxon>Bacillati</taxon>
        <taxon>Actinomycetota</taxon>
        <taxon>Actinomycetes</taxon>
        <taxon>Mycobacteriales</taxon>
        <taxon>Mycobacteriaceae</taxon>
        <taxon>Mycolicibacterium</taxon>
    </lineage>
</organism>
<evidence type="ECO:0000313" key="1">
    <source>
        <dbReference type="EMBL" id="MBP2451767.1"/>
    </source>
</evidence>
<proteinExistence type="predicted"/>
<gene>
    <name evidence="1" type="ORF">JOF57_001652</name>
</gene>
<keyword evidence="2" id="KW-1185">Reference proteome</keyword>
<dbReference type="EMBL" id="JAGIOP010000001">
    <property type="protein sequence ID" value="MBP2451767.1"/>
    <property type="molecule type" value="Genomic_DNA"/>
</dbReference>
<name>A0ABS4ZQI7_9MYCO</name>
<dbReference type="RefSeq" id="WP_019349194.1">
    <property type="nucleotide sequence ID" value="NZ_JAGIOP010000001.1"/>
</dbReference>
<sequence>MREWDLPRQAAELAEAKAAHDNPENRVIRGGRAICKRCGLNWERMVHGC</sequence>
<protein>
    <recommendedName>
        <fullName evidence="3">HNH endonuclease</fullName>
    </recommendedName>
</protein>
<reference evidence="1 2" key="1">
    <citation type="submission" date="2021-03" db="EMBL/GenBank/DDBJ databases">
        <title>Sequencing the genomes of 1000 actinobacteria strains.</title>
        <authorList>
            <person name="Klenk H.-P."/>
        </authorList>
    </citation>
    <scope>NUCLEOTIDE SEQUENCE [LARGE SCALE GENOMIC DNA]</scope>
    <source>
        <strain evidence="1 2">DSM 46713</strain>
    </source>
</reference>
<dbReference type="Proteomes" id="UP000694460">
    <property type="component" value="Unassembled WGS sequence"/>
</dbReference>
<accession>A0ABS4ZQI7</accession>